<dbReference type="InterPro" id="IPR010982">
    <property type="entry name" value="Lambda_DNA-bd_dom_sf"/>
</dbReference>
<organism evidence="3 4">
    <name type="scientific">Streptomyces musisoli</name>
    <dbReference type="NCBI Taxonomy" id="2802280"/>
    <lineage>
        <taxon>Bacteria</taxon>
        <taxon>Bacillati</taxon>
        <taxon>Actinomycetota</taxon>
        <taxon>Actinomycetes</taxon>
        <taxon>Kitasatosporales</taxon>
        <taxon>Streptomycetaceae</taxon>
        <taxon>Streptomyces</taxon>
    </lineage>
</organism>
<evidence type="ECO:0000256" key="1">
    <source>
        <dbReference type="SAM" id="MobiDB-lite"/>
    </source>
</evidence>
<gene>
    <name evidence="3" type="ORF">JK361_00395</name>
</gene>
<dbReference type="EMBL" id="JAERRH010000001">
    <property type="protein sequence ID" value="MBL1103086.1"/>
    <property type="molecule type" value="Genomic_DNA"/>
</dbReference>
<evidence type="ECO:0000313" key="3">
    <source>
        <dbReference type="EMBL" id="MBL1103086.1"/>
    </source>
</evidence>
<feature type="compositionally biased region" description="Low complexity" evidence="1">
    <location>
        <begin position="209"/>
        <end position="221"/>
    </location>
</feature>
<feature type="compositionally biased region" description="Gly residues" evidence="1">
    <location>
        <begin position="194"/>
        <end position="208"/>
    </location>
</feature>
<proteinExistence type="predicted"/>
<dbReference type="Proteomes" id="UP000621386">
    <property type="component" value="Unassembled WGS sequence"/>
</dbReference>
<name>A0ABS1NSL2_9ACTN</name>
<evidence type="ECO:0000313" key="4">
    <source>
        <dbReference type="Proteomes" id="UP000621386"/>
    </source>
</evidence>
<feature type="domain" description="HTH cro/C1-type" evidence="2">
    <location>
        <begin position="81"/>
        <end position="127"/>
    </location>
</feature>
<dbReference type="RefSeq" id="WP_201813560.1">
    <property type="nucleotide sequence ID" value="NZ_JAERRH010000001.1"/>
</dbReference>
<sequence>MAADDAYARLAGTLERIQCASGHTELARALSTEDLSYETGIPEPVVVNLLAGGRAEETSVAQRVRQRLDFLRETRRRGDGKRYTLEEIAAAAGVTRQTMSEWRRKGIPGLESADRLRRFFALPPGFFFADEPEALDEALQRHLQAYESRSDPLAGLRTPEILRLAARGLLSPSGVQAMAQWAEAVTRSAPPVAGSGGQGREYGDGPGRQAGARPARQGRTW</sequence>
<reference evidence="3 4" key="1">
    <citation type="submission" date="2021-01" db="EMBL/GenBank/DDBJ databases">
        <title>WGS of actinomycetes isolated from Thailand.</title>
        <authorList>
            <person name="Thawai C."/>
        </authorList>
    </citation>
    <scope>NUCLEOTIDE SEQUENCE [LARGE SCALE GENOMIC DNA]</scope>
    <source>
        <strain evidence="3 4">CH5-8</strain>
    </source>
</reference>
<protein>
    <submittedName>
        <fullName evidence="3">Helix-turn-helix transcriptional regulator</fullName>
    </submittedName>
</protein>
<feature type="region of interest" description="Disordered" evidence="1">
    <location>
        <begin position="188"/>
        <end position="221"/>
    </location>
</feature>
<dbReference type="PROSITE" id="PS50943">
    <property type="entry name" value="HTH_CROC1"/>
    <property type="match status" value="1"/>
</dbReference>
<dbReference type="SUPFAM" id="SSF47413">
    <property type="entry name" value="lambda repressor-like DNA-binding domains"/>
    <property type="match status" value="1"/>
</dbReference>
<comment type="caution">
    <text evidence="3">The sequence shown here is derived from an EMBL/GenBank/DDBJ whole genome shotgun (WGS) entry which is preliminary data.</text>
</comment>
<evidence type="ECO:0000259" key="2">
    <source>
        <dbReference type="PROSITE" id="PS50943"/>
    </source>
</evidence>
<dbReference type="CDD" id="cd00093">
    <property type="entry name" value="HTH_XRE"/>
    <property type="match status" value="1"/>
</dbReference>
<keyword evidence="4" id="KW-1185">Reference proteome</keyword>
<accession>A0ABS1NSL2</accession>
<dbReference type="InterPro" id="IPR001387">
    <property type="entry name" value="Cro/C1-type_HTH"/>
</dbReference>
<dbReference type="Gene3D" id="1.10.260.40">
    <property type="entry name" value="lambda repressor-like DNA-binding domains"/>
    <property type="match status" value="1"/>
</dbReference>